<proteinExistence type="evidence at transcript level"/>
<keyword evidence="2 7" id="KW-0349">Heme</keyword>
<comment type="similarity">
    <text evidence="8">Belongs to the cytochrome P450 family.</text>
</comment>
<dbReference type="PROSITE" id="PS00086">
    <property type="entry name" value="CYTOCHROME_P450"/>
    <property type="match status" value="1"/>
</dbReference>
<dbReference type="InterPro" id="IPR050651">
    <property type="entry name" value="Plant_Cytochrome_P450_Monoox"/>
</dbReference>
<evidence type="ECO:0000256" key="5">
    <source>
        <dbReference type="ARBA" id="ARBA00023004"/>
    </source>
</evidence>
<reference evidence="10" key="1">
    <citation type="journal article" date="2021" name="Org. Lett.">
        <title>CYP82AR Subfamily Proteins Catalyze C-1' Hydroxylations of Deoxyshikonin in the Biosynthesis of Shikonin and Alkannin.</title>
        <authorList>
            <person name="Song W."/>
            <person name="Zhuang Y."/>
            <person name="Liu T."/>
        </authorList>
    </citation>
    <scope>NUCLEOTIDE SEQUENCE</scope>
</reference>
<keyword evidence="9" id="KW-0812">Transmembrane</keyword>
<dbReference type="PRINTS" id="PR00385">
    <property type="entry name" value="P450"/>
</dbReference>
<dbReference type="AlphaFoldDB" id="A0A8A6L933"/>
<dbReference type="EMBL" id="MW714370">
    <property type="protein sequence ID" value="QTI96762.1"/>
    <property type="molecule type" value="mRNA"/>
</dbReference>
<organism evidence="10">
    <name type="scientific">Lithospermum officinale</name>
    <dbReference type="NCBI Taxonomy" id="475907"/>
    <lineage>
        <taxon>Eukaryota</taxon>
        <taxon>Viridiplantae</taxon>
        <taxon>Streptophyta</taxon>
        <taxon>Embryophyta</taxon>
        <taxon>Tracheophyta</taxon>
        <taxon>Spermatophyta</taxon>
        <taxon>Magnoliopsida</taxon>
        <taxon>eudicotyledons</taxon>
        <taxon>Gunneridae</taxon>
        <taxon>Pentapetalae</taxon>
        <taxon>asterids</taxon>
        <taxon>lamiids</taxon>
        <taxon>Boraginales</taxon>
        <taxon>Boraginaceae</taxon>
        <taxon>Boraginoideae</taxon>
        <taxon>Lithospermeae</taxon>
        <taxon>Lithospermum</taxon>
    </lineage>
</organism>
<evidence type="ECO:0000256" key="4">
    <source>
        <dbReference type="ARBA" id="ARBA00023002"/>
    </source>
</evidence>
<dbReference type="PANTHER" id="PTHR47947:SF39">
    <property type="entry name" value="CYTOCHROME P450"/>
    <property type="match status" value="1"/>
</dbReference>
<dbReference type="FunFam" id="1.10.630.10:FF:000026">
    <property type="entry name" value="Cytochrome P450 82C4"/>
    <property type="match status" value="1"/>
</dbReference>
<evidence type="ECO:0000313" key="10">
    <source>
        <dbReference type="EMBL" id="QTI96761.1"/>
    </source>
</evidence>
<gene>
    <name evidence="10" type="primary">DSH1</name>
</gene>
<comment type="cofactor">
    <cofactor evidence="1 7">
        <name>heme</name>
        <dbReference type="ChEBI" id="CHEBI:30413"/>
    </cofactor>
</comment>
<dbReference type="EC" id="1.14.-.-" evidence="10"/>
<accession>A0A8A6L933</accession>
<dbReference type="EMBL" id="MW714369">
    <property type="protein sequence ID" value="QTI96761.1"/>
    <property type="molecule type" value="mRNA"/>
</dbReference>
<feature type="binding site" description="axial binding residue" evidence="7">
    <location>
        <position position="469"/>
    </location>
    <ligand>
        <name>heme</name>
        <dbReference type="ChEBI" id="CHEBI:30413"/>
    </ligand>
    <ligandPart>
        <name>Fe</name>
        <dbReference type="ChEBI" id="CHEBI:18248"/>
    </ligandPart>
</feature>
<evidence type="ECO:0000256" key="6">
    <source>
        <dbReference type="ARBA" id="ARBA00023033"/>
    </source>
</evidence>
<keyword evidence="9" id="KW-1133">Transmembrane helix</keyword>
<dbReference type="Gene3D" id="1.10.630.10">
    <property type="entry name" value="Cytochrome P450"/>
    <property type="match status" value="1"/>
</dbReference>
<dbReference type="PRINTS" id="PR00463">
    <property type="entry name" value="EP450I"/>
</dbReference>
<dbReference type="InterPro" id="IPR017972">
    <property type="entry name" value="Cyt_P450_CS"/>
</dbReference>
<name>A0A8A6L933_9BORA</name>
<keyword evidence="3 7" id="KW-0479">Metal-binding</keyword>
<evidence type="ECO:0000256" key="7">
    <source>
        <dbReference type="PIRSR" id="PIRSR602401-1"/>
    </source>
</evidence>
<evidence type="ECO:0000256" key="1">
    <source>
        <dbReference type="ARBA" id="ARBA00001971"/>
    </source>
</evidence>
<dbReference type="SUPFAM" id="SSF48264">
    <property type="entry name" value="Cytochrome P450"/>
    <property type="match status" value="1"/>
</dbReference>
<dbReference type="GO" id="GO:0016705">
    <property type="term" value="F:oxidoreductase activity, acting on paired donors, with incorporation or reduction of molecular oxygen"/>
    <property type="evidence" value="ECO:0007669"/>
    <property type="project" value="InterPro"/>
</dbReference>
<keyword evidence="9" id="KW-0472">Membrane</keyword>
<dbReference type="Pfam" id="PF00067">
    <property type="entry name" value="p450"/>
    <property type="match status" value="1"/>
</dbReference>
<evidence type="ECO:0000256" key="3">
    <source>
        <dbReference type="ARBA" id="ARBA00022723"/>
    </source>
</evidence>
<dbReference type="PANTHER" id="PTHR47947">
    <property type="entry name" value="CYTOCHROME P450 82C3-RELATED"/>
    <property type="match status" value="1"/>
</dbReference>
<keyword evidence="5 7" id="KW-0408">Iron</keyword>
<keyword evidence="6 8" id="KW-0503">Monooxygenase</keyword>
<protein>
    <submittedName>
        <fullName evidence="10">Deoxyshikonin hydroxylase</fullName>
        <ecNumber evidence="10">1.14.-.-</ecNumber>
    </submittedName>
</protein>
<dbReference type="InterPro" id="IPR036396">
    <property type="entry name" value="Cyt_P450_sf"/>
</dbReference>
<dbReference type="InterPro" id="IPR002401">
    <property type="entry name" value="Cyt_P450_E_grp-I"/>
</dbReference>
<evidence type="ECO:0000256" key="9">
    <source>
        <dbReference type="SAM" id="Phobius"/>
    </source>
</evidence>
<dbReference type="GO" id="GO:0004497">
    <property type="term" value="F:monooxygenase activity"/>
    <property type="evidence" value="ECO:0007669"/>
    <property type="project" value="UniProtKB-KW"/>
</dbReference>
<evidence type="ECO:0000256" key="2">
    <source>
        <dbReference type="ARBA" id="ARBA00022617"/>
    </source>
</evidence>
<feature type="transmembrane region" description="Helical" evidence="9">
    <location>
        <begin position="12"/>
        <end position="29"/>
    </location>
</feature>
<dbReference type="GO" id="GO:0005506">
    <property type="term" value="F:iron ion binding"/>
    <property type="evidence" value="ECO:0007669"/>
    <property type="project" value="InterPro"/>
</dbReference>
<evidence type="ECO:0000256" key="8">
    <source>
        <dbReference type="RuleBase" id="RU000461"/>
    </source>
</evidence>
<keyword evidence="4 8" id="KW-0560">Oxidoreductase</keyword>
<dbReference type="InterPro" id="IPR001128">
    <property type="entry name" value="Cyt_P450"/>
</dbReference>
<dbReference type="GO" id="GO:0020037">
    <property type="term" value="F:heme binding"/>
    <property type="evidence" value="ECO:0007669"/>
    <property type="project" value="InterPro"/>
</dbReference>
<sequence length="530" mass="59928">MELSFNSIFETPIILGVLLVITILIWLKITLSPRLKTPPEVGVALPIIGHLYLKALRGSKKPLFIKFTNLAEKFGPIYNVRLGSIRAVVISNSELARELFTAKDNFVLARPKSLATTHLAYSYANLGVAPPTPYWRWLRKFTAVGFFSHRALDMAKNVPATEIKLSIKYLYDLCNDEGSARIADMQQWLLDIGLNLMMRTVVGKSTSTSDDNADEEEAKERRRWKKMMDDTMRMLFLPVLSDSIPLLKPFDIGGIEKEMKQVKKTMDEIVDQWLKEHIQKKANGIHVDAEKDFMDLLLAAVEDGDVELGGYHPHEVVKATCMSMVGAGSDTTSVVIVWALSLLLNHRSELEKVQQELDTVVGKERRVDISDINKLEYLQAIVKETFRIRPPGALLVPREFTDDCTLAGYHIPKGTMLFVNLWKLQKDPTLYPNPLEFKPARFLEPKYKDIDPRGRHFELFPFGAGRRSCPGLNLGIQNVHLILANLLHSFNISTINDKQLDLNASPDGVITRKATPLEIRISPRLSPDLY</sequence>